<name>A0ABS5VUP4_9BACT</name>
<dbReference type="Proteomes" id="UP000772618">
    <property type="component" value="Unassembled WGS sequence"/>
</dbReference>
<keyword evidence="1" id="KW-0732">Signal</keyword>
<evidence type="ECO:0000256" key="1">
    <source>
        <dbReference type="SAM" id="SignalP"/>
    </source>
</evidence>
<sequence>MRNIYIVLLFVFLFTQAHAQGKSTRFFSKKKYQYEQVDLENMMRRYFLKESTHAVEGIYSVSCVISKTGKGLLSSQEKSKIVERKENYARVAIMKDRMGTKRDFIEVSLSYKDDKKYPIVGDLNSIAEGKGFIYHHTEPSGEVINFSMVNESPELIEGEYSVVKRQKTITYKLSYIKIFPKGESIVIND</sequence>
<keyword evidence="3" id="KW-1185">Reference proteome</keyword>
<organism evidence="2 3">
    <name type="scientific">Chryseosolibacter indicus</name>
    <dbReference type="NCBI Taxonomy" id="2782351"/>
    <lineage>
        <taxon>Bacteria</taxon>
        <taxon>Pseudomonadati</taxon>
        <taxon>Bacteroidota</taxon>
        <taxon>Cytophagia</taxon>
        <taxon>Cytophagales</taxon>
        <taxon>Chryseotaleaceae</taxon>
        <taxon>Chryseosolibacter</taxon>
    </lineage>
</organism>
<gene>
    <name evidence="2" type="ORF">KK060_14710</name>
</gene>
<reference evidence="2 3" key="1">
    <citation type="submission" date="2021-05" db="EMBL/GenBank/DDBJ databases">
        <title>A Polyphasic approach of four new species of the genus Ohtaekwangia: Ohtaekwangia histidinii sp. nov., Ohtaekwangia cretensis sp. nov., Ohtaekwangia indiensis sp. nov., Ohtaekwangia reichenbachii sp. nov. from diverse environment.</title>
        <authorList>
            <person name="Octaviana S."/>
        </authorList>
    </citation>
    <scope>NUCLEOTIDE SEQUENCE [LARGE SCALE GENOMIC DNA]</scope>
    <source>
        <strain evidence="2 3">PWU20</strain>
    </source>
</reference>
<proteinExistence type="predicted"/>
<dbReference type="EMBL" id="JAHESD010000033">
    <property type="protein sequence ID" value="MBT1704542.1"/>
    <property type="molecule type" value="Genomic_DNA"/>
</dbReference>
<evidence type="ECO:0000313" key="2">
    <source>
        <dbReference type="EMBL" id="MBT1704542.1"/>
    </source>
</evidence>
<feature type="chain" id="PRO_5046544266" evidence="1">
    <location>
        <begin position="20"/>
        <end position="189"/>
    </location>
</feature>
<protein>
    <submittedName>
        <fullName evidence="2">Uncharacterized protein</fullName>
    </submittedName>
</protein>
<evidence type="ECO:0000313" key="3">
    <source>
        <dbReference type="Proteomes" id="UP000772618"/>
    </source>
</evidence>
<feature type="signal peptide" evidence="1">
    <location>
        <begin position="1"/>
        <end position="19"/>
    </location>
</feature>
<comment type="caution">
    <text evidence="2">The sequence shown here is derived from an EMBL/GenBank/DDBJ whole genome shotgun (WGS) entry which is preliminary data.</text>
</comment>
<dbReference type="RefSeq" id="WP_254154502.1">
    <property type="nucleotide sequence ID" value="NZ_JAHESD010000033.1"/>
</dbReference>
<accession>A0ABS5VUP4</accession>